<dbReference type="RefSeq" id="WP_051850024.1">
    <property type="nucleotide sequence ID" value="NZ_CP051006.1"/>
</dbReference>
<dbReference type="AlphaFoldDB" id="A0A7H1Q3R7"/>
<name>A0A7H1Q3R7_9ACTN</name>
<gene>
    <name evidence="1" type="ORF">HEP81_04675</name>
</gene>
<evidence type="ECO:0000313" key="2">
    <source>
        <dbReference type="Proteomes" id="UP000516422"/>
    </source>
</evidence>
<reference evidence="1 2" key="1">
    <citation type="submission" date="2020-04" db="EMBL/GenBank/DDBJ databases">
        <title>Characterization and engineering of Streptomyces griseofuscus DSM40191 as a potential heterologous host for expression of BGCs.</title>
        <authorList>
            <person name="Gren T."/>
            <person name="Whitford C.M."/>
            <person name="Mohite O.S."/>
            <person name="Joergensen T.S."/>
            <person name="Nielsen J.B."/>
            <person name="Lee S.Y."/>
            <person name="Weber T."/>
        </authorList>
    </citation>
    <scope>NUCLEOTIDE SEQUENCE [LARGE SCALE GENOMIC DNA]</scope>
    <source>
        <strain evidence="1 2">DSM 40191</strain>
    </source>
</reference>
<proteinExistence type="predicted"/>
<evidence type="ECO:0000313" key="1">
    <source>
        <dbReference type="EMBL" id="QNT94947.1"/>
    </source>
</evidence>
<dbReference type="GeneID" id="91464225"/>
<organism evidence="1 2">
    <name type="scientific">Streptomyces griseofuscus</name>
    <dbReference type="NCBI Taxonomy" id="146922"/>
    <lineage>
        <taxon>Bacteria</taxon>
        <taxon>Bacillati</taxon>
        <taxon>Actinomycetota</taxon>
        <taxon>Actinomycetes</taxon>
        <taxon>Kitasatosporales</taxon>
        <taxon>Streptomycetaceae</taxon>
        <taxon>Streptomyces</taxon>
    </lineage>
</organism>
<dbReference type="KEGG" id="sgf:HEP81_04675"/>
<protein>
    <submittedName>
        <fullName evidence="1">Uncharacterized protein</fullName>
    </submittedName>
</protein>
<dbReference type="EMBL" id="CP051006">
    <property type="protein sequence ID" value="QNT94947.1"/>
    <property type="molecule type" value="Genomic_DNA"/>
</dbReference>
<sequence length="156" mass="15804">MTGTAASIDTGGSGFAALPAGVDLTSAASGAWVDLGLSLALPAAGTYHLDAVVRGNIGRMSTGENALITARLWDVTAGAIVPDSQAIVVQIAEFATGAATALQWNSSAAISVEYKPTSPRTIRLEAARTDIAGTTEVAGIGSDTLQRTTLRYARVA</sequence>
<dbReference type="Proteomes" id="UP000516422">
    <property type="component" value="Chromosome"/>
</dbReference>
<accession>A0A7H1Q3R7</accession>